<keyword evidence="5" id="KW-1133">Transmembrane helix</keyword>
<comment type="subcellular location">
    <subcellularLocation>
        <location evidence="1">Cell membrane</location>
        <topology evidence="1">Multi-pass membrane protein</topology>
    </subcellularLocation>
</comment>
<comment type="caution">
    <text evidence="7">The sequence shown here is derived from an EMBL/GenBank/DDBJ whole genome shotgun (WGS) entry which is preliminary data.</text>
</comment>
<protein>
    <submittedName>
        <fullName evidence="7">Conjugal transfer protein TraG</fullName>
    </submittedName>
</protein>
<evidence type="ECO:0000256" key="4">
    <source>
        <dbReference type="ARBA" id="ARBA00022692"/>
    </source>
</evidence>
<evidence type="ECO:0000256" key="3">
    <source>
        <dbReference type="ARBA" id="ARBA00022475"/>
    </source>
</evidence>
<dbReference type="Pfam" id="PF02534">
    <property type="entry name" value="T4SS-DNA_transf"/>
    <property type="match status" value="1"/>
</dbReference>
<evidence type="ECO:0000256" key="1">
    <source>
        <dbReference type="ARBA" id="ARBA00004651"/>
    </source>
</evidence>
<dbReference type="CDD" id="cd01127">
    <property type="entry name" value="TrwB_TraG_TraD_VirD4"/>
    <property type="match status" value="1"/>
</dbReference>
<reference evidence="7 8" key="1">
    <citation type="submission" date="2016-12" db="EMBL/GenBank/DDBJ databases">
        <authorList>
            <person name="Song W.-J."/>
            <person name="Kurnit D.M."/>
        </authorList>
    </citation>
    <scope>NUCLEOTIDE SEQUENCE [LARGE SCALE GENOMIC DNA]</scope>
    <source>
        <strain evidence="7 8">CGB1038-1_S1</strain>
    </source>
</reference>
<accession>A0A1V2UCI7</accession>
<keyword evidence="3" id="KW-1003">Cell membrane</keyword>
<evidence type="ECO:0000313" key="8">
    <source>
        <dbReference type="Proteomes" id="UP000189299"/>
    </source>
</evidence>
<dbReference type="EMBL" id="MSTR01000017">
    <property type="protein sequence ID" value="ONN40968.1"/>
    <property type="molecule type" value="Genomic_DNA"/>
</dbReference>
<comment type="similarity">
    <text evidence="2">Belongs to the VirD4/TraG family.</text>
</comment>
<dbReference type="Proteomes" id="UP000189299">
    <property type="component" value="Unassembled WGS sequence"/>
</dbReference>
<gene>
    <name evidence="7" type="ORF">BTN92_14050</name>
</gene>
<dbReference type="Gene3D" id="3.40.50.300">
    <property type="entry name" value="P-loop containing nucleotide triphosphate hydrolases"/>
    <property type="match status" value="1"/>
</dbReference>
<organism evidence="7 8">
    <name type="scientific">Enterococcus mundtii</name>
    <dbReference type="NCBI Taxonomy" id="53346"/>
    <lineage>
        <taxon>Bacteria</taxon>
        <taxon>Bacillati</taxon>
        <taxon>Bacillota</taxon>
        <taxon>Bacilli</taxon>
        <taxon>Lactobacillales</taxon>
        <taxon>Enterococcaceae</taxon>
        <taxon>Enterococcus</taxon>
    </lineage>
</organism>
<dbReference type="SUPFAM" id="SSF52540">
    <property type="entry name" value="P-loop containing nucleoside triphosphate hydrolases"/>
    <property type="match status" value="1"/>
</dbReference>
<name>A0A1V2UCI7_ENTMU</name>
<dbReference type="InterPro" id="IPR027417">
    <property type="entry name" value="P-loop_NTPase"/>
</dbReference>
<evidence type="ECO:0000256" key="5">
    <source>
        <dbReference type="ARBA" id="ARBA00022989"/>
    </source>
</evidence>
<dbReference type="InterPro" id="IPR051539">
    <property type="entry name" value="T4SS-coupling_protein"/>
</dbReference>
<dbReference type="AlphaFoldDB" id="A0A1V2UCI7"/>
<dbReference type="NCBIfam" id="NF045973">
    <property type="entry name" value="conju_CD1115"/>
    <property type="match status" value="1"/>
</dbReference>
<keyword evidence="6" id="KW-0472">Membrane</keyword>
<evidence type="ECO:0000256" key="6">
    <source>
        <dbReference type="ARBA" id="ARBA00023136"/>
    </source>
</evidence>
<keyword evidence="4" id="KW-0812">Transmembrane</keyword>
<evidence type="ECO:0000256" key="2">
    <source>
        <dbReference type="ARBA" id="ARBA00008806"/>
    </source>
</evidence>
<dbReference type="InterPro" id="IPR003688">
    <property type="entry name" value="TraG/VirD4"/>
</dbReference>
<sequence length="594" mass="67990">MTKKQSIIPYALFGGVGGFVANRATELAMHAPEGEKLLAALQVNKEIFYNPFHFSLENSSLLACGAVLTLASLTYLGRDTREYEPGKEYGSGRWGTKKEMKKFRNKKNFSDNIILGDGCYKNFYEGRNPRLNRNNNVMVIGGSGSWKTTSYIMSNIAQMKSSFVLTDPKGRTVNRVGKMLERRGYKIKVVDFDTLTNTDHFNPFAYVKDEITLKKVISALIDATNADHEKKGEPFWDKAEELLITSLFAYLYYRYRGGRKGNEEVKGDGIMPSLDQIGTLIRLLNRENKDVESPLEFMFKSFAEEFGEENYAYLQWQNFLRNFEGKTRDSVLAISITRFSLFDLQQVKDFIKEDNLEIEKWVEEKTAVFLKIPDMDETFNFLPLLIFILSFRTLEHKIDNEMGGEADIPIEFLMDEFANLGKVPNIKQALSVFRSRLMSITILLQSVNQIVAMYKEDWKSFFGNCDAWVYLSGSTEPDTTKFFSEAAGKKTIYIRKRDKGSVRSEPVGKDVISVSEVGELDRLHALVKIASVPMFKVPKYNYKNHPNAKEFGHKEGDPNWYEVKRYKNSLEKFEANVNKEAFSDPVVLDIDFAA</sequence>
<dbReference type="PANTHER" id="PTHR37937:SF1">
    <property type="entry name" value="CONJUGATIVE TRANSFER: DNA TRANSPORT"/>
    <property type="match status" value="1"/>
</dbReference>
<dbReference type="RefSeq" id="WP_077152013.1">
    <property type="nucleotide sequence ID" value="NZ_CABMMO010000017.1"/>
</dbReference>
<proteinExistence type="inferred from homology"/>
<dbReference type="OrthoDB" id="9766496at2"/>
<dbReference type="PANTHER" id="PTHR37937">
    <property type="entry name" value="CONJUGATIVE TRANSFER: DNA TRANSPORT"/>
    <property type="match status" value="1"/>
</dbReference>
<dbReference type="GO" id="GO:0005886">
    <property type="term" value="C:plasma membrane"/>
    <property type="evidence" value="ECO:0007669"/>
    <property type="project" value="UniProtKB-SubCell"/>
</dbReference>
<evidence type="ECO:0000313" key="7">
    <source>
        <dbReference type="EMBL" id="ONN40968.1"/>
    </source>
</evidence>